<organism evidence="2 3">
    <name type="scientific">Stereocaulon virgatum</name>
    <dbReference type="NCBI Taxonomy" id="373712"/>
    <lineage>
        <taxon>Eukaryota</taxon>
        <taxon>Fungi</taxon>
        <taxon>Dikarya</taxon>
        <taxon>Ascomycota</taxon>
        <taxon>Pezizomycotina</taxon>
        <taxon>Lecanoromycetes</taxon>
        <taxon>OSLEUM clade</taxon>
        <taxon>Lecanoromycetidae</taxon>
        <taxon>Lecanorales</taxon>
        <taxon>Lecanorineae</taxon>
        <taxon>Stereocaulaceae</taxon>
        <taxon>Stereocaulon</taxon>
    </lineage>
</organism>
<evidence type="ECO:0000256" key="1">
    <source>
        <dbReference type="SAM" id="MobiDB-lite"/>
    </source>
</evidence>
<protein>
    <recommendedName>
        <fullName evidence="4">Coenzyme Q-binding protein COQ10 START domain-containing protein</fullName>
    </recommendedName>
</protein>
<dbReference type="Proteomes" id="UP001590950">
    <property type="component" value="Unassembled WGS sequence"/>
</dbReference>
<dbReference type="PANTHER" id="PTHR36166">
    <property type="entry name" value="CHROMOSOME 9, WHOLE GENOME SHOTGUN SEQUENCE"/>
    <property type="match status" value="1"/>
</dbReference>
<proteinExistence type="predicted"/>
<dbReference type="EMBL" id="JBEFKJ010000018">
    <property type="protein sequence ID" value="KAL2041082.1"/>
    <property type="molecule type" value="Genomic_DNA"/>
</dbReference>
<keyword evidence="3" id="KW-1185">Reference proteome</keyword>
<dbReference type="SUPFAM" id="SSF55961">
    <property type="entry name" value="Bet v1-like"/>
    <property type="match status" value="1"/>
</dbReference>
<dbReference type="InterPro" id="IPR023393">
    <property type="entry name" value="START-like_dom_sf"/>
</dbReference>
<feature type="region of interest" description="Disordered" evidence="1">
    <location>
        <begin position="1"/>
        <end position="29"/>
    </location>
</feature>
<dbReference type="Gene3D" id="3.30.530.20">
    <property type="match status" value="1"/>
</dbReference>
<dbReference type="Pfam" id="PF10604">
    <property type="entry name" value="Polyketide_cyc2"/>
    <property type="match status" value="1"/>
</dbReference>
<sequence length="202" mass="22368">MAPPPPKQAHDTVKAKRIPPLPTPHWGNQGIPAFTVRATTPINASPDIVLSTLLDTSSWPQWNNFVPRATLGTSSSSSNPSQLQPGVLFTEHVDMRGRGRNTIVKMKLLMTSLDELDAHEGRKGFRVVWLGKGYPDWALRSERVHDIFCNEGGETVYDVYETFSGPLAWAVRVFVGGALVRRFAQWNGELKEYVEGISSGKV</sequence>
<evidence type="ECO:0000313" key="3">
    <source>
        <dbReference type="Proteomes" id="UP001590950"/>
    </source>
</evidence>
<reference evidence="2 3" key="1">
    <citation type="submission" date="2024-09" db="EMBL/GenBank/DDBJ databases">
        <title>Rethinking Asexuality: The Enigmatic Case of Functional Sexual Genes in Lepraria (Stereocaulaceae).</title>
        <authorList>
            <person name="Doellman M."/>
            <person name="Sun Y."/>
            <person name="Barcenas-Pena A."/>
            <person name="Lumbsch H.T."/>
            <person name="Grewe F."/>
        </authorList>
    </citation>
    <scope>NUCLEOTIDE SEQUENCE [LARGE SCALE GENOMIC DNA]</scope>
    <source>
        <strain evidence="2 3">Mercado 3170</strain>
    </source>
</reference>
<dbReference type="PANTHER" id="PTHR36166:SF1">
    <property type="entry name" value="SRPBCC DOMAIN-CONTAINING PROTEIN"/>
    <property type="match status" value="1"/>
</dbReference>
<dbReference type="InterPro" id="IPR019587">
    <property type="entry name" value="Polyketide_cyclase/dehydratase"/>
</dbReference>
<comment type="caution">
    <text evidence="2">The sequence shown here is derived from an EMBL/GenBank/DDBJ whole genome shotgun (WGS) entry which is preliminary data.</text>
</comment>
<dbReference type="CDD" id="cd07822">
    <property type="entry name" value="SRPBCC_4"/>
    <property type="match status" value="1"/>
</dbReference>
<evidence type="ECO:0008006" key="4">
    <source>
        <dbReference type="Google" id="ProtNLM"/>
    </source>
</evidence>
<evidence type="ECO:0000313" key="2">
    <source>
        <dbReference type="EMBL" id="KAL2041082.1"/>
    </source>
</evidence>
<accession>A0ABR4A599</accession>
<name>A0ABR4A599_9LECA</name>
<gene>
    <name evidence="2" type="ORF">N7G274_006026</name>
</gene>